<comment type="caution">
    <text evidence="2">The sequence shown here is derived from an EMBL/GenBank/DDBJ whole genome shotgun (WGS) entry which is preliminary data.</text>
</comment>
<feature type="compositionally biased region" description="Basic and acidic residues" evidence="1">
    <location>
        <begin position="74"/>
        <end position="85"/>
    </location>
</feature>
<feature type="region of interest" description="Disordered" evidence="1">
    <location>
        <begin position="38"/>
        <end position="115"/>
    </location>
</feature>
<feature type="compositionally biased region" description="Acidic residues" evidence="1">
    <location>
        <begin position="105"/>
        <end position="115"/>
    </location>
</feature>
<dbReference type="EMBL" id="VIFY01000111">
    <property type="protein sequence ID" value="TQB70354.1"/>
    <property type="molecule type" value="Genomic_DNA"/>
</dbReference>
<feature type="compositionally biased region" description="Basic and acidic residues" evidence="1">
    <location>
        <begin position="94"/>
        <end position="104"/>
    </location>
</feature>
<evidence type="ECO:0000313" key="3">
    <source>
        <dbReference type="Proteomes" id="UP000319663"/>
    </source>
</evidence>
<reference evidence="2 3" key="1">
    <citation type="submission" date="2019-06" db="EMBL/GenBank/DDBJ databases">
        <title>Wine fermentation using esterase from Monascus purpureus.</title>
        <authorList>
            <person name="Geng C."/>
            <person name="Zhang Y."/>
        </authorList>
    </citation>
    <scope>NUCLEOTIDE SEQUENCE [LARGE SCALE GENOMIC DNA]</scope>
    <source>
        <strain evidence="2">HQ1</strain>
    </source>
</reference>
<evidence type="ECO:0000313" key="2">
    <source>
        <dbReference type="EMBL" id="TQB70354.1"/>
    </source>
</evidence>
<organism evidence="2 3">
    <name type="scientific">Monascus purpureus</name>
    <name type="common">Red mold</name>
    <name type="synonym">Monascus anka</name>
    <dbReference type="NCBI Taxonomy" id="5098"/>
    <lineage>
        <taxon>Eukaryota</taxon>
        <taxon>Fungi</taxon>
        <taxon>Dikarya</taxon>
        <taxon>Ascomycota</taxon>
        <taxon>Pezizomycotina</taxon>
        <taxon>Eurotiomycetes</taxon>
        <taxon>Eurotiomycetidae</taxon>
        <taxon>Eurotiales</taxon>
        <taxon>Aspergillaceae</taxon>
        <taxon>Monascus</taxon>
    </lineage>
</organism>
<dbReference type="Proteomes" id="UP000319663">
    <property type="component" value="Unassembled WGS sequence"/>
</dbReference>
<name>A0A507QTI5_MONPU</name>
<proteinExistence type="predicted"/>
<evidence type="ECO:0000256" key="1">
    <source>
        <dbReference type="SAM" id="MobiDB-lite"/>
    </source>
</evidence>
<dbReference type="AlphaFoldDB" id="A0A507QTI5"/>
<gene>
    <name evidence="2" type="ORF">MPDQ_000620</name>
</gene>
<accession>A0A507QTI5</accession>
<evidence type="ECO:0008006" key="4">
    <source>
        <dbReference type="Google" id="ProtNLM"/>
    </source>
</evidence>
<dbReference type="STRING" id="5098.A0A507QTI5"/>
<sequence>MRDMPSRFIEILDAEDSSHLRMSASDVRLEDVLADHEATVNRRRSSTQSSSSKVGKEFGSVEALWSQFENFMVRPDEEGDSKQNGENEDDHENENEHEHEHEYEHGDEEGDTEYN</sequence>
<keyword evidence="3" id="KW-1185">Reference proteome</keyword>
<protein>
    <recommendedName>
        <fullName evidence="4">Outer kinetochore protein DAD1</fullName>
    </recommendedName>
</protein>